<evidence type="ECO:0000256" key="1">
    <source>
        <dbReference type="ARBA" id="ARBA00004308"/>
    </source>
</evidence>
<keyword evidence="8" id="KW-1185">Reference proteome</keyword>
<dbReference type="InterPro" id="IPR016024">
    <property type="entry name" value="ARM-type_fold"/>
</dbReference>
<gene>
    <name evidence="7" type="ORF">CVLEPA_LOCUS15943</name>
</gene>
<evidence type="ECO:0000256" key="4">
    <source>
        <dbReference type="ARBA" id="ARBA00022927"/>
    </source>
</evidence>
<accession>A0ABP0FZ22</accession>
<reference evidence="7 8" key="1">
    <citation type="submission" date="2024-02" db="EMBL/GenBank/DDBJ databases">
        <authorList>
            <person name="Daric V."/>
            <person name="Darras S."/>
        </authorList>
    </citation>
    <scope>NUCLEOTIDE SEQUENCE [LARGE SCALE GENOMIC DNA]</scope>
</reference>
<comment type="subcellular location">
    <subcellularLocation>
        <location evidence="1">Endomembrane system</location>
    </subcellularLocation>
</comment>
<protein>
    <recommendedName>
        <fullName evidence="6">Clathrin/coatomer adaptor adaptin-like N-terminal domain-containing protein</fullName>
    </recommendedName>
</protein>
<sequence>MAEKFSDLTRHRFTKFHPTHTTSTEKQLKFLEEQLIFKDGDIMEDEEDLILDIIHLLSSKDLRVKKLVYLYLSLVRSGNSDKMEHATNSILQDLADANALVRRTVLRSLSELRMSSPVLNGILPSAIMTGLDDSSPNVRCIALDAIIQINQVNEDASRVSNDAFESMLKKTKLMITNDTDPSVVVRSLECLAVCKCENKIIQDSLSLLLDRLTILDDSLAVSVLNRANLSLCCRSLKEDEVYALLNKLDPLKSLSVDYLKAIQTMCLMYSVSANVNDVKKEIVKQITMAMLSLYTMSNQDVKYILLCSLHTIASLESCAISDLFENEVRHFLLLSSDCTDVMIKKLEILRFCLTHHTAELILSNVRVYLHKSHWRNVVETAFKTFEDLHVFLPEKCNNVLTMLLHSATNAVLDPLVLCVYRIYFKYLPSDCNYSLPPQLLSALMKCYKHLNQNSSKCSFWWVMCVGSDISHSKQLSMIIKDEIVTSFSNDNLSSSTFHHCILTSTVKLFLKWPKTFVNQLKSLFSTVLTLHEHCSLKDQGKRYYKLLKQNRSLLEKLVESSIKMKLPSESKTIMTNNLNSLSQVSVPV</sequence>
<name>A0ABP0FZ22_CLALP</name>
<proteinExistence type="inferred from homology"/>
<comment type="similarity">
    <text evidence="2">Belongs to the adaptor complexes large subunit family.</text>
</comment>
<dbReference type="EMBL" id="CAWYQH010000098">
    <property type="protein sequence ID" value="CAK8684830.1"/>
    <property type="molecule type" value="Genomic_DNA"/>
</dbReference>
<dbReference type="Pfam" id="PF01602">
    <property type="entry name" value="Adaptin_N"/>
    <property type="match status" value="1"/>
</dbReference>
<evidence type="ECO:0000313" key="7">
    <source>
        <dbReference type="EMBL" id="CAK8684830.1"/>
    </source>
</evidence>
<evidence type="ECO:0000256" key="3">
    <source>
        <dbReference type="ARBA" id="ARBA00022448"/>
    </source>
</evidence>
<dbReference type="Proteomes" id="UP001642483">
    <property type="component" value="Unassembled WGS sequence"/>
</dbReference>
<dbReference type="InterPro" id="IPR002553">
    <property type="entry name" value="Clathrin/coatomer_adapt-like_N"/>
</dbReference>
<dbReference type="Gene3D" id="1.25.10.10">
    <property type="entry name" value="Leucine-rich Repeat Variant"/>
    <property type="match status" value="1"/>
</dbReference>
<evidence type="ECO:0000259" key="6">
    <source>
        <dbReference type="Pfam" id="PF01602"/>
    </source>
</evidence>
<evidence type="ECO:0000313" key="8">
    <source>
        <dbReference type="Proteomes" id="UP001642483"/>
    </source>
</evidence>
<evidence type="ECO:0000256" key="2">
    <source>
        <dbReference type="ARBA" id="ARBA00006613"/>
    </source>
</evidence>
<organism evidence="7 8">
    <name type="scientific">Clavelina lepadiformis</name>
    <name type="common">Light-bulb sea squirt</name>
    <name type="synonym">Ascidia lepadiformis</name>
    <dbReference type="NCBI Taxonomy" id="159417"/>
    <lineage>
        <taxon>Eukaryota</taxon>
        <taxon>Metazoa</taxon>
        <taxon>Chordata</taxon>
        <taxon>Tunicata</taxon>
        <taxon>Ascidiacea</taxon>
        <taxon>Aplousobranchia</taxon>
        <taxon>Clavelinidae</taxon>
        <taxon>Clavelina</taxon>
    </lineage>
</organism>
<dbReference type="SUPFAM" id="SSF48371">
    <property type="entry name" value="ARM repeat"/>
    <property type="match status" value="1"/>
</dbReference>
<evidence type="ECO:0000256" key="5">
    <source>
        <dbReference type="ARBA" id="ARBA00023136"/>
    </source>
</evidence>
<keyword evidence="5" id="KW-0472">Membrane</keyword>
<dbReference type="PANTHER" id="PTHR11134">
    <property type="entry name" value="ADAPTOR COMPLEX SUBUNIT BETA FAMILY MEMBER"/>
    <property type="match status" value="1"/>
</dbReference>
<comment type="caution">
    <text evidence="7">The sequence shown here is derived from an EMBL/GenBank/DDBJ whole genome shotgun (WGS) entry which is preliminary data.</text>
</comment>
<feature type="domain" description="Clathrin/coatomer adaptor adaptin-like N-terminal" evidence="6">
    <location>
        <begin position="47"/>
        <end position="549"/>
    </location>
</feature>
<keyword evidence="4" id="KW-0653">Protein transport</keyword>
<dbReference type="InterPro" id="IPR026739">
    <property type="entry name" value="AP_beta"/>
</dbReference>
<dbReference type="InterPro" id="IPR011989">
    <property type="entry name" value="ARM-like"/>
</dbReference>
<keyword evidence="3" id="KW-0813">Transport</keyword>